<organism evidence="3 4">
    <name type="scientific">Fluviispira multicolorata</name>
    <dbReference type="NCBI Taxonomy" id="2654512"/>
    <lineage>
        <taxon>Bacteria</taxon>
        <taxon>Pseudomonadati</taxon>
        <taxon>Bdellovibrionota</taxon>
        <taxon>Oligoflexia</taxon>
        <taxon>Silvanigrellales</taxon>
        <taxon>Silvanigrellaceae</taxon>
        <taxon>Fluviispira</taxon>
    </lineage>
</organism>
<accession>A0A833N539</accession>
<keyword evidence="1" id="KW-0067">ATP-binding</keyword>
<dbReference type="InterPro" id="IPR011761">
    <property type="entry name" value="ATP-grasp"/>
</dbReference>
<comment type="caution">
    <text evidence="3">The sequence shown here is derived from an EMBL/GenBank/DDBJ whole genome shotgun (WGS) entry which is preliminary data.</text>
</comment>
<dbReference type="PROSITE" id="PS50975">
    <property type="entry name" value="ATP_GRASP"/>
    <property type="match status" value="1"/>
</dbReference>
<evidence type="ECO:0000313" key="4">
    <source>
        <dbReference type="Proteomes" id="UP000442694"/>
    </source>
</evidence>
<dbReference type="AlphaFoldDB" id="A0A833N539"/>
<dbReference type="RefSeq" id="WP_152212294.1">
    <property type="nucleotide sequence ID" value="NZ_WFLN01000005.1"/>
</dbReference>
<gene>
    <name evidence="3" type="ORF">GCL57_05530</name>
</gene>
<evidence type="ECO:0000313" key="3">
    <source>
        <dbReference type="EMBL" id="KAB8032108.1"/>
    </source>
</evidence>
<keyword evidence="4" id="KW-1185">Reference proteome</keyword>
<dbReference type="EMBL" id="WFLN01000005">
    <property type="protein sequence ID" value="KAB8032108.1"/>
    <property type="molecule type" value="Genomic_DNA"/>
</dbReference>
<evidence type="ECO:0000256" key="1">
    <source>
        <dbReference type="PROSITE-ProRule" id="PRU00409"/>
    </source>
</evidence>
<keyword evidence="1" id="KW-0547">Nucleotide-binding</keyword>
<proteinExistence type="predicted"/>
<dbReference type="Gene3D" id="3.30.470.20">
    <property type="entry name" value="ATP-grasp fold, B domain"/>
    <property type="match status" value="1"/>
</dbReference>
<dbReference type="GO" id="GO:0046872">
    <property type="term" value="F:metal ion binding"/>
    <property type="evidence" value="ECO:0007669"/>
    <property type="project" value="InterPro"/>
</dbReference>
<name>A0A833N539_9BACT</name>
<dbReference type="Proteomes" id="UP000442694">
    <property type="component" value="Unassembled WGS sequence"/>
</dbReference>
<reference evidence="3 4" key="1">
    <citation type="submission" date="2019-10" db="EMBL/GenBank/DDBJ databases">
        <title>New genus of Silvanigrellaceae.</title>
        <authorList>
            <person name="Pitt A."/>
            <person name="Hahn M.W."/>
        </authorList>
    </citation>
    <scope>NUCLEOTIDE SEQUENCE [LARGE SCALE GENOMIC DNA]</scope>
    <source>
        <strain evidence="3 4">33A1-SZDP</strain>
    </source>
</reference>
<dbReference type="GO" id="GO:0005524">
    <property type="term" value="F:ATP binding"/>
    <property type="evidence" value="ECO:0007669"/>
    <property type="project" value="UniProtKB-UniRule"/>
</dbReference>
<sequence length="437" mass="50748">MLNSVIIIDYNLTRFNDVKIMSNYIRNKYKLHVILIRESPNKIDFNLADHVIDLQVLDKYFVDKSVYQIEKMNINPVAIIPFSDNSVINGSALAEHYNLRSDLSEKALAAFSKIEYRLKEQQESNIENYLYRPSFCIVNNKIDIDLFLEKNTLPFFLKAACEGNKRGIIKVKSIEQIENSFRKVEQFLEAGVSCEESISFEREFSADGIGKLKFITEKFTDKEGEHPVEYMQIVPALIDKNIENIIHLSSNFANKICGRLIGPYHNEIKVNIDSQKAAIIEPNRRPAGMKIWYLAEKVFGINLFEYWIDLLVNTNPNFEDKLVPKGICAIKMLKAPKTGILYENLNNNDILEQILSHLNINSFYSQINFLEIFDLEIFIHKKNSKTISDLQNNSDFMGSICLFIPTQNITEKERNYIIDISRTIENIWYEIINKKIR</sequence>
<feature type="domain" description="ATP-grasp" evidence="2">
    <location>
        <begin position="122"/>
        <end position="312"/>
    </location>
</feature>
<evidence type="ECO:0000259" key="2">
    <source>
        <dbReference type="PROSITE" id="PS50975"/>
    </source>
</evidence>
<protein>
    <recommendedName>
        <fullName evidence="2">ATP-grasp domain-containing protein</fullName>
    </recommendedName>
</protein>
<dbReference type="SUPFAM" id="SSF56059">
    <property type="entry name" value="Glutathione synthetase ATP-binding domain-like"/>
    <property type="match status" value="1"/>
</dbReference>